<reference evidence="4 5" key="1">
    <citation type="journal article" date="2010" name="Cell">
        <title>The genome of Naegleria gruberi illuminates early eukaryotic versatility.</title>
        <authorList>
            <person name="Fritz-Laylin L.K."/>
            <person name="Prochnik S.E."/>
            <person name="Ginger M.L."/>
            <person name="Dacks J.B."/>
            <person name="Carpenter M.L."/>
            <person name="Field M.C."/>
            <person name="Kuo A."/>
            <person name="Paredez A."/>
            <person name="Chapman J."/>
            <person name="Pham J."/>
            <person name="Shu S."/>
            <person name="Neupane R."/>
            <person name="Cipriano M."/>
            <person name="Mancuso J."/>
            <person name="Tu H."/>
            <person name="Salamov A."/>
            <person name="Lindquist E."/>
            <person name="Shapiro H."/>
            <person name="Lucas S."/>
            <person name="Grigoriev I.V."/>
            <person name="Cande W.Z."/>
            <person name="Fulton C."/>
            <person name="Rokhsar D.S."/>
            <person name="Dawson S.C."/>
        </authorList>
    </citation>
    <scope>NUCLEOTIDE SEQUENCE [LARGE SCALE GENOMIC DNA]</scope>
    <source>
        <strain evidence="4 5">NEG-M</strain>
    </source>
</reference>
<evidence type="ECO:0000313" key="5">
    <source>
        <dbReference type="Proteomes" id="UP000006671"/>
    </source>
</evidence>
<feature type="signal peptide" evidence="2">
    <location>
        <begin position="1"/>
        <end position="25"/>
    </location>
</feature>
<evidence type="ECO:0000256" key="1">
    <source>
        <dbReference type="SAM" id="Phobius"/>
    </source>
</evidence>
<feature type="transmembrane region" description="Helical" evidence="1">
    <location>
        <begin position="311"/>
        <end position="331"/>
    </location>
</feature>
<name>D2W0I9_NAEGR</name>
<organism evidence="5">
    <name type="scientific">Naegleria gruberi</name>
    <name type="common">Amoeba</name>
    <dbReference type="NCBI Taxonomy" id="5762"/>
    <lineage>
        <taxon>Eukaryota</taxon>
        <taxon>Discoba</taxon>
        <taxon>Heterolobosea</taxon>
        <taxon>Tetramitia</taxon>
        <taxon>Eutetramitia</taxon>
        <taxon>Vahlkampfiidae</taxon>
        <taxon>Naegleria</taxon>
    </lineage>
</organism>
<dbReference type="AlphaFoldDB" id="D2W0I9"/>
<feature type="domain" description="Asl1-like glycosyl hydrolase catalytic" evidence="3">
    <location>
        <begin position="43"/>
        <end position="279"/>
    </location>
</feature>
<dbReference type="VEuPathDB" id="AmoebaDB:NAEGRDRAFT_59766"/>
<dbReference type="OMA" id="GPAMNWG"/>
<dbReference type="PANTHER" id="PTHR34154:SF3">
    <property type="entry name" value="ALKALI-SENSITIVE LINKAGE PROTEIN 1"/>
    <property type="match status" value="1"/>
</dbReference>
<protein>
    <recommendedName>
        <fullName evidence="3">Asl1-like glycosyl hydrolase catalytic domain-containing protein</fullName>
    </recommendedName>
</protein>
<evidence type="ECO:0000256" key="2">
    <source>
        <dbReference type="SAM" id="SignalP"/>
    </source>
</evidence>
<dbReference type="Gene3D" id="3.20.20.80">
    <property type="entry name" value="Glycosidases"/>
    <property type="match status" value="1"/>
</dbReference>
<gene>
    <name evidence="4" type="ORF">NAEGRDRAFT_59766</name>
</gene>
<dbReference type="eggNOG" id="ENOG502S8FM">
    <property type="taxonomic scope" value="Eukaryota"/>
</dbReference>
<dbReference type="InterPro" id="IPR053183">
    <property type="entry name" value="ASL1"/>
</dbReference>
<keyword evidence="2" id="KW-0732">Signal</keyword>
<dbReference type="Proteomes" id="UP000006671">
    <property type="component" value="Unassembled WGS sequence"/>
</dbReference>
<dbReference type="InterPro" id="IPR024655">
    <property type="entry name" value="Asl1_glyco_hydro_catalytic"/>
</dbReference>
<dbReference type="KEGG" id="ngr:NAEGRDRAFT_59766"/>
<feature type="chain" id="PRO_5003038923" description="Asl1-like glycosyl hydrolase catalytic domain-containing protein" evidence="2">
    <location>
        <begin position="26"/>
        <end position="333"/>
    </location>
</feature>
<accession>D2W0I9</accession>
<keyword evidence="5" id="KW-1185">Reference proteome</keyword>
<dbReference type="OrthoDB" id="43654at2759"/>
<dbReference type="RefSeq" id="XP_002670181.1">
    <property type="nucleotide sequence ID" value="XM_002670135.1"/>
</dbReference>
<keyword evidence="1" id="KW-0812">Transmembrane</keyword>
<evidence type="ECO:0000313" key="4">
    <source>
        <dbReference type="EMBL" id="EFC37437.1"/>
    </source>
</evidence>
<dbReference type="PANTHER" id="PTHR34154">
    <property type="entry name" value="ALKALI-SENSITIVE LINKAGE PROTEIN 1"/>
    <property type="match status" value="1"/>
</dbReference>
<dbReference type="STRING" id="5762.D2W0I9"/>
<dbReference type="Pfam" id="PF11790">
    <property type="entry name" value="Glyco_hydro_cc"/>
    <property type="match status" value="1"/>
</dbReference>
<keyword evidence="1" id="KW-0472">Membrane</keyword>
<keyword evidence="1" id="KW-1133">Transmembrane helix</keyword>
<dbReference type="GO" id="GO:0071966">
    <property type="term" value="P:fungal-type cell wall polysaccharide metabolic process"/>
    <property type="evidence" value="ECO:0007669"/>
    <property type="project" value="TreeGrafter"/>
</dbReference>
<sequence>MTKLPLSVLCTLCFTLFLFLHSINCLVISPKKGMAFPNSGAPQTNSYKDLAQSLNVAWCYNWGNSAPSTGLPSVTSYVPQIWGSGSINNATMTKLANLNQQGMDNVLLGFNEPDLSEQSNLTPQQAVNLWPKLMETKRKLGSPAMAGYAPSTDSWLSQFMTLATTSKLQVDFIAVHWYGTPQYGSSFLQMVDETYKKYKLPIWVTEFAAADWSATASKPAPYTQKDAINFMNVTVRGLLERSYVERFSWFAPINPKDPIMGFSAVFNEDGSLTEVGKLYASLGVSNDNNNNGNPAISKKVSTSTRTSMGSGVNVISLNVLMIILALFVLIVNY</sequence>
<proteinExistence type="predicted"/>
<dbReference type="EMBL" id="GG738918">
    <property type="protein sequence ID" value="EFC37437.1"/>
    <property type="molecule type" value="Genomic_DNA"/>
</dbReference>
<evidence type="ECO:0000259" key="3">
    <source>
        <dbReference type="Pfam" id="PF11790"/>
    </source>
</evidence>
<dbReference type="SUPFAM" id="SSF51445">
    <property type="entry name" value="(Trans)glycosidases"/>
    <property type="match status" value="1"/>
</dbReference>
<dbReference type="InterPro" id="IPR017853">
    <property type="entry name" value="GH"/>
</dbReference>
<dbReference type="InParanoid" id="D2W0I9"/>
<dbReference type="GeneID" id="8861040"/>